<feature type="compositionally biased region" description="Basic and acidic residues" evidence="1">
    <location>
        <begin position="813"/>
        <end position="823"/>
    </location>
</feature>
<evidence type="ECO:0000313" key="3">
    <source>
        <dbReference type="EMBL" id="KAJ8452664.1"/>
    </source>
</evidence>
<dbReference type="PANTHER" id="PTHR33870:SF4">
    <property type="entry name" value="CARDIOMYOPATHY-ASSOCIATED PROTEIN"/>
    <property type="match status" value="1"/>
</dbReference>
<feature type="region of interest" description="Disordered" evidence="1">
    <location>
        <begin position="946"/>
        <end position="1163"/>
    </location>
</feature>
<feature type="compositionally biased region" description="Basic and acidic residues" evidence="1">
    <location>
        <begin position="981"/>
        <end position="999"/>
    </location>
</feature>
<feature type="compositionally biased region" description="Low complexity" evidence="1">
    <location>
        <begin position="652"/>
        <end position="664"/>
    </location>
</feature>
<name>A0A9Q1L196_9CARY</name>
<feature type="compositionally biased region" description="Polar residues" evidence="1">
    <location>
        <begin position="204"/>
        <end position="220"/>
    </location>
</feature>
<feature type="compositionally biased region" description="Basic and acidic residues" evidence="1">
    <location>
        <begin position="74"/>
        <end position="90"/>
    </location>
</feature>
<feature type="compositionally biased region" description="Polar residues" evidence="1">
    <location>
        <begin position="1064"/>
        <end position="1078"/>
    </location>
</feature>
<dbReference type="PANTHER" id="PTHR33870">
    <property type="entry name" value="CARDIOMYOPATHY-ASSOCIATED PROTEIN"/>
    <property type="match status" value="1"/>
</dbReference>
<feature type="region of interest" description="Disordered" evidence="1">
    <location>
        <begin position="73"/>
        <end position="137"/>
    </location>
</feature>
<feature type="compositionally biased region" description="Low complexity" evidence="1">
    <location>
        <begin position="513"/>
        <end position="524"/>
    </location>
</feature>
<feature type="region of interest" description="Disordered" evidence="1">
    <location>
        <begin position="585"/>
        <end position="894"/>
    </location>
</feature>
<feature type="region of interest" description="Disordered" evidence="1">
    <location>
        <begin position="159"/>
        <end position="180"/>
    </location>
</feature>
<dbReference type="EMBL" id="JAKOGI010000003">
    <property type="protein sequence ID" value="KAJ8452664.1"/>
    <property type="molecule type" value="Genomic_DNA"/>
</dbReference>
<organism evidence="3 4">
    <name type="scientific">Carnegiea gigantea</name>
    <dbReference type="NCBI Taxonomy" id="171969"/>
    <lineage>
        <taxon>Eukaryota</taxon>
        <taxon>Viridiplantae</taxon>
        <taxon>Streptophyta</taxon>
        <taxon>Embryophyta</taxon>
        <taxon>Tracheophyta</taxon>
        <taxon>Spermatophyta</taxon>
        <taxon>Magnoliopsida</taxon>
        <taxon>eudicotyledons</taxon>
        <taxon>Gunneridae</taxon>
        <taxon>Pentapetalae</taxon>
        <taxon>Caryophyllales</taxon>
        <taxon>Cactineae</taxon>
        <taxon>Cactaceae</taxon>
        <taxon>Cactoideae</taxon>
        <taxon>Echinocereeae</taxon>
        <taxon>Carnegiea</taxon>
    </lineage>
</organism>
<feature type="compositionally biased region" description="Low complexity" evidence="1">
    <location>
        <begin position="453"/>
        <end position="462"/>
    </location>
</feature>
<keyword evidence="2" id="KW-0812">Transmembrane</keyword>
<feature type="compositionally biased region" description="Basic and acidic residues" evidence="1">
    <location>
        <begin position="1008"/>
        <end position="1036"/>
    </location>
</feature>
<keyword evidence="2" id="KW-0472">Membrane</keyword>
<feature type="compositionally biased region" description="Basic and acidic residues" evidence="1">
    <location>
        <begin position="837"/>
        <end position="854"/>
    </location>
</feature>
<feature type="transmembrane region" description="Helical" evidence="2">
    <location>
        <begin position="30"/>
        <end position="47"/>
    </location>
</feature>
<accession>A0A9Q1L196</accession>
<feature type="region of interest" description="Disordered" evidence="1">
    <location>
        <begin position="204"/>
        <end position="236"/>
    </location>
</feature>
<feature type="compositionally biased region" description="Basic and acidic residues" evidence="1">
    <location>
        <begin position="585"/>
        <end position="594"/>
    </location>
</feature>
<proteinExistence type="predicted"/>
<feature type="compositionally biased region" description="Basic and acidic residues" evidence="1">
    <location>
        <begin position="959"/>
        <end position="974"/>
    </location>
</feature>
<feature type="compositionally biased region" description="Basic and acidic residues" evidence="1">
    <location>
        <begin position="766"/>
        <end position="775"/>
    </location>
</feature>
<evidence type="ECO:0000256" key="1">
    <source>
        <dbReference type="SAM" id="MobiDB-lite"/>
    </source>
</evidence>
<protein>
    <submittedName>
        <fullName evidence="3">Uncharacterized protein</fullName>
    </submittedName>
</protein>
<gene>
    <name evidence="3" type="ORF">Cgig2_005000</name>
</gene>
<reference evidence="3" key="1">
    <citation type="submission" date="2022-04" db="EMBL/GenBank/DDBJ databases">
        <title>Carnegiea gigantea Genome sequencing and assembly v2.</title>
        <authorList>
            <person name="Copetti D."/>
            <person name="Sanderson M.J."/>
            <person name="Burquez A."/>
            <person name="Wojciechowski M.F."/>
        </authorList>
    </citation>
    <scope>NUCLEOTIDE SEQUENCE</scope>
    <source>
        <strain evidence="3">SGP5-SGP5p</strain>
        <tissue evidence="3">Aerial part</tissue>
    </source>
</reference>
<feature type="compositionally biased region" description="Basic and acidic residues" evidence="1">
    <location>
        <begin position="168"/>
        <end position="179"/>
    </location>
</feature>
<sequence length="1163" mass="129335">MGIDVNDIKVVMNSGLQYLMKTCHQWAKDHPVVSGVLLFFYLLYIFLPSVFSILFYSFPLVICTAILLGGSRTSPDKHPKSTKKEDDKSSSHNGTSVHRRLHRPHLQSQLSRRTFGKDKSRHFSRDKDRIEGLHRKDDPTMHINSILEEEIMPMKISPSLDVTTGEKPTLENDNDKELGVDPPEMGSAELSMYAALPLTNDKTVSENSISGKTQSFSRAASSSSDLESEDDEPQEVTNKVLEWTEDDQRNLMDLGSSEIERNHRLESLMEKRKGKKILSMQPRRNHLDYLGNYYPRDHHLERVGSVMLARPRDTRNPFDLPYEPQEERPVLRGGSFEEEFFEDLLKDLHSHDGFSFAGTHFFGQVKEDPITKSVPCFIPKPPPPNKLGFSRFRRESDVEDNVNEEMPRKVKKEEDSGIKEYKEENPPQVTRDEVRLTQDHASENKGHHDGAESSTSSSSSSSRRSRKSSSHSSPESRRNARKNDASRSSERKGLNCLTAPRNKGWYTGKGKATSVSSSTLLHVSSPTVATCSKMEERSYYSSRPRHHKPSTSIASDMHVEVSEAGSPSLEVLDLNSPTDRESLLYDADVDRDANSGDEDFWGTSPHPMRLGSFGPRSRLPDIIEDNNSRGVDTGIGHNAHDPPVMSRKLVGEAEQAAEGGTTATLSPMPEGNGKEVGDQNSTNGEIIESKTSVSSSASECLDSQKEGKSQHLAEYLARLHPRETDSNTLEVSAEEINVQEESNGIFEMDEDKEESKETQKIGGQSHARDRSEVSKESSSASNECIEDLAPFITDQTGHWKRSEDDESTVLQKHVREANPREVIADSFSTTSLDDIGDQSRPEEEHHARPGKEMKTTSGNHTEVEVKAESPNMTDEESTSLRKATGEANHVEHDTDVLDVDYEIIKESKAGSPKTKDTLESMRAKKCHMELPSSIEVNQKEVIADSFSTTSLDDIGDQSRPGEEEHHAKSEKEMKMTSGNHTEVEVKAESSNMIHEESTSLRKATGEANHVDHDTKALDVDHEISKESKAGLPKTEDIPESVMTKGSHMELPSLTDVNPKEIIAGSSTTTSLNNIVDQSRPQEEHLAKSDREMKTTSENHMEVEVKAESPNMIHGESTSSGKGTGEANDVDQDTNALDVDHEASKESKPGSPKTEDAPARTKKS</sequence>
<evidence type="ECO:0000256" key="2">
    <source>
        <dbReference type="SAM" id="Phobius"/>
    </source>
</evidence>
<feature type="compositionally biased region" description="Basic and acidic residues" evidence="1">
    <location>
        <begin position="115"/>
        <end position="137"/>
    </location>
</feature>
<feature type="compositionally biased region" description="Basic and acidic residues" evidence="1">
    <location>
        <begin position="702"/>
        <end position="711"/>
    </location>
</feature>
<feature type="compositionally biased region" description="Low complexity" evidence="1">
    <location>
        <begin position="689"/>
        <end position="698"/>
    </location>
</feature>
<dbReference type="AlphaFoldDB" id="A0A9Q1L196"/>
<dbReference type="Proteomes" id="UP001153076">
    <property type="component" value="Unassembled WGS sequence"/>
</dbReference>
<evidence type="ECO:0000313" key="4">
    <source>
        <dbReference type="Proteomes" id="UP001153076"/>
    </source>
</evidence>
<comment type="caution">
    <text evidence="3">The sequence shown here is derived from an EMBL/GenBank/DDBJ whole genome shotgun (WGS) entry which is preliminary data.</text>
</comment>
<feature type="compositionally biased region" description="Basic and acidic residues" evidence="1">
    <location>
        <begin position="1079"/>
        <end position="1106"/>
    </location>
</feature>
<keyword evidence="4" id="KW-1185">Reference proteome</keyword>
<keyword evidence="2" id="KW-1133">Transmembrane helix</keyword>
<feature type="compositionally biased region" description="Basic and acidic residues" evidence="1">
    <location>
        <begin position="1137"/>
        <end position="1163"/>
    </location>
</feature>
<feature type="compositionally biased region" description="Basic and acidic residues" evidence="1">
    <location>
        <begin position="405"/>
        <end position="451"/>
    </location>
</feature>
<dbReference type="OrthoDB" id="1908091at2759"/>
<feature type="compositionally biased region" description="Basic and acidic residues" evidence="1">
    <location>
        <begin position="474"/>
        <end position="493"/>
    </location>
</feature>
<feature type="region of interest" description="Disordered" evidence="1">
    <location>
        <begin position="373"/>
        <end position="524"/>
    </location>
</feature>